<gene>
    <name evidence="1" type="ORF">LWI28_008426</name>
</gene>
<accession>A0AAD5J3G5</accession>
<reference evidence="1" key="2">
    <citation type="submission" date="2023-02" db="EMBL/GenBank/DDBJ databases">
        <authorList>
            <person name="Swenson N.G."/>
            <person name="Wegrzyn J.L."/>
            <person name="Mcevoy S.L."/>
        </authorList>
    </citation>
    <scope>NUCLEOTIDE SEQUENCE</scope>
    <source>
        <strain evidence="1">91603</strain>
        <tissue evidence="1">Leaf</tissue>
    </source>
</reference>
<keyword evidence="2" id="KW-1185">Reference proteome</keyword>
<proteinExistence type="predicted"/>
<reference evidence="1" key="1">
    <citation type="journal article" date="2022" name="Plant J.">
        <title>Strategies of tolerance reflected in two North American maple genomes.</title>
        <authorList>
            <person name="McEvoy S.L."/>
            <person name="Sezen U.U."/>
            <person name="Trouern-Trend A."/>
            <person name="McMahon S.M."/>
            <person name="Schaberg P.G."/>
            <person name="Yang J."/>
            <person name="Wegrzyn J.L."/>
            <person name="Swenson N.G."/>
        </authorList>
    </citation>
    <scope>NUCLEOTIDE SEQUENCE</scope>
    <source>
        <strain evidence="1">91603</strain>
    </source>
</reference>
<evidence type="ECO:0000313" key="1">
    <source>
        <dbReference type="EMBL" id="KAI9180820.1"/>
    </source>
</evidence>
<protein>
    <submittedName>
        <fullName evidence="1">Uncharacterized protein</fullName>
    </submittedName>
</protein>
<evidence type="ECO:0000313" key="2">
    <source>
        <dbReference type="Proteomes" id="UP001064489"/>
    </source>
</evidence>
<name>A0AAD5J3G5_ACENE</name>
<dbReference type="EMBL" id="JAJSOW010000101">
    <property type="protein sequence ID" value="KAI9180820.1"/>
    <property type="molecule type" value="Genomic_DNA"/>
</dbReference>
<comment type="caution">
    <text evidence="1">The sequence shown here is derived from an EMBL/GenBank/DDBJ whole genome shotgun (WGS) entry which is preliminary data.</text>
</comment>
<dbReference type="Proteomes" id="UP001064489">
    <property type="component" value="Chromosome 4"/>
</dbReference>
<sequence length="67" mass="7476">MTVVHNCRPLPVDVTNYNDHPLEPVNAAWTDRSSPSTLRPVLCSNSNTAISFQFSETGCFMVMIFES</sequence>
<dbReference type="AlphaFoldDB" id="A0AAD5J3G5"/>
<organism evidence="1 2">
    <name type="scientific">Acer negundo</name>
    <name type="common">Box elder</name>
    <dbReference type="NCBI Taxonomy" id="4023"/>
    <lineage>
        <taxon>Eukaryota</taxon>
        <taxon>Viridiplantae</taxon>
        <taxon>Streptophyta</taxon>
        <taxon>Embryophyta</taxon>
        <taxon>Tracheophyta</taxon>
        <taxon>Spermatophyta</taxon>
        <taxon>Magnoliopsida</taxon>
        <taxon>eudicotyledons</taxon>
        <taxon>Gunneridae</taxon>
        <taxon>Pentapetalae</taxon>
        <taxon>rosids</taxon>
        <taxon>malvids</taxon>
        <taxon>Sapindales</taxon>
        <taxon>Sapindaceae</taxon>
        <taxon>Hippocastanoideae</taxon>
        <taxon>Acereae</taxon>
        <taxon>Acer</taxon>
    </lineage>
</organism>